<dbReference type="Proteomes" id="UP001732700">
    <property type="component" value="Chromosome 5C"/>
</dbReference>
<organism evidence="1 2">
    <name type="scientific">Avena sativa</name>
    <name type="common">Oat</name>
    <dbReference type="NCBI Taxonomy" id="4498"/>
    <lineage>
        <taxon>Eukaryota</taxon>
        <taxon>Viridiplantae</taxon>
        <taxon>Streptophyta</taxon>
        <taxon>Embryophyta</taxon>
        <taxon>Tracheophyta</taxon>
        <taxon>Spermatophyta</taxon>
        <taxon>Magnoliopsida</taxon>
        <taxon>Liliopsida</taxon>
        <taxon>Poales</taxon>
        <taxon>Poaceae</taxon>
        <taxon>BOP clade</taxon>
        <taxon>Pooideae</taxon>
        <taxon>Poodae</taxon>
        <taxon>Poeae</taxon>
        <taxon>Poeae Chloroplast Group 1 (Aveneae type)</taxon>
        <taxon>Aveninae</taxon>
        <taxon>Avena</taxon>
    </lineage>
</organism>
<protein>
    <submittedName>
        <fullName evidence="1">Uncharacterized protein</fullName>
    </submittedName>
</protein>
<dbReference type="EnsemblPlants" id="AVESA.00010b.r2.5CG0931970.2">
    <property type="protein sequence ID" value="AVESA.00010b.r2.5CG0931970.2.CDS"/>
    <property type="gene ID" value="AVESA.00010b.r2.5CG0931970"/>
</dbReference>
<proteinExistence type="predicted"/>
<evidence type="ECO:0000313" key="1">
    <source>
        <dbReference type="EnsemblPlants" id="AVESA.00010b.r2.5CG0931970.2.CDS"/>
    </source>
</evidence>
<reference evidence="1" key="2">
    <citation type="submission" date="2025-09" db="UniProtKB">
        <authorList>
            <consortium name="EnsemblPlants"/>
        </authorList>
    </citation>
    <scope>IDENTIFICATION</scope>
</reference>
<accession>A0ACD5Y952</accession>
<sequence>MDRALLLPVLLLAALLLACSSGVHGAFNRSSFPKDFIFGTGSSAIQYEGAVNLRGKNIWDTFAHTPGKIADGNNPDTGNDFYHRYKEDLKYITDMNMDTFRFSLAWCRILPTGTIAGGINKAGVDFYNSLINEVLAKGLVPFVTIFHFDTPQALEDKYGSFLSERIVKDYVDYAELCFKLFGDRVKFWTTINEPTIFASGGYSVGNTAPGRCSPYVSKSCGAGDSATEPYIVGHNLLIAHAEAVSLYRTKYQAAQKGQIGITQVSHFFYPYDPASDADKRAAKRSLDFMLGWFMDPVTFGEYPATMRRLVGSRLPKFTREQSEKLKKSFDFIAINYYTSNYAKAARAPNGLQLQYGTDSWAEQTGVRDGVPIGPPAHVSIFYNYPPGLRELLLYLKRVYVGDTPIYVTENGTDEANNSTIPIKEALKDRTRVMFTYNHLKFVHKAIQEGVNVKGYFTWTFMDCFEFGDGFNDRFGLIYVDRATLKTYRKMSSYWLENFLKR</sequence>
<keyword evidence="2" id="KW-1185">Reference proteome</keyword>
<name>A0ACD5Y952_AVESA</name>
<evidence type="ECO:0000313" key="2">
    <source>
        <dbReference type="Proteomes" id="UP001732700"/>
    </source>
</evidence>
<reference evidence="1" key="1">
    <citation type="submission" date="2021-05" db="EMBL/GenBank/DDBJ databases">
        <authorList>
            <person name="Scholz U."/>
            <person name="Mascher M."/>
            <person name="Fiebig A."/>
        </authorList>
    </citation>
    <scope>NUCLEOTIDE SEQUENCE [LARGE SCALE GENOMIC DNA]</scope>
</reference>